<organism evidence="1 2">
    <name type="scientific">Cordyceps militaris (strain CM01)</name>
    <name type="common">Caterpillar fungus</name>
    <dbReference type="NCBI Taxonomy" id="983644"/>
    <lineage>
        <taxon>Eukaryota</taxon>
        <taxon>Fungi</taxon>
        <taxon>Dikarya</taxon>
        <taxon>Ascomycota</taxon>
        <taxon>Pezizomycotina</taxon>
        <taxon>Sordariomycetes</taxon>
        <taxon>Hypocreomycetidae</taxon>
        <taxon>Hypocreales</taxon>
        <taxon>Cordycipitaceae</taxon>
        <taxon>Cordyceps</taxon>
    </lineage>
</organism>
<sequence length="66" mass="7977">MFHLGQSRKKRINKPQAFAWRRRLRQLRLLNFRNTRGPSYSGDLAQTGVSYWVVRWRGAWLRAFDV</sequence>
<evidence type="ECO:0000313" key="1">
    <source>
        <dbReference type="EMBL" id="EGX92396.1"/>
    </source>
</evidence>
<name>G3JGH9_CORMM</name>
<reference evidence="1 2" key="1">
    <citation type="journal article" date="2011" name="Genome Biol.">
        <title>Genome sequence of the insect pathogenic fungus Cordyceps militaris, a valued traditional Chinese medicine.</title>
        <authorList>
            <person name="Zheng P."/>
            <person name="Xia Y."/>
            <person name="Xiao G."/>
            <person name="Xiong C."/>
            <person name="Hu X."/>
            <person name="Zhang S."/>
            <person name="Zheng H."/>
            <person name="Huang Y."/>
            <person name="Zhou Y."/>
            <person name="Wang S."/>
            <person name="Zhao G.P."/>
            <person name="Liu X."/>
            <person name="St Leger R.J."/>
            <person name="Wang C."/>
        </authorList>
    </citation>
    <scope>NUCLEOTIDE SEQUENCE [LARGE SCALE GENOMIC DNA]</scope>
    <source>
        <strain evidence="1 2">CM01</strain>
    </source>
</reference>
<proteinExistence type="predicted"/>
<dbReference type="RefSeq" id="XP_006668980.1">
    <property type="nucleotide sequence ID" value="XM_006668917.1"/>
</dbReference>
<gene>
    <name evidence="1" type="ORF">CCM_03769</name>
</gene>
<evidence type="ECO:0000313" key="2">
    <source>
        <dbReference type="Proteomes" id="UP000001610"/>
    </source>
</evidence>
<dbReference type="EMBL" id="JH126401">
    <property type="protein sequence ID" value="EGX92396.1"/>
    <property type="molecule type" value="Genomic_DNA"/>
</dbReference>
<accession>G3JGH9</accession>
<dbReference type="KEGG" id="cmt:CCM_03769"/>
<dbReference type="VEuPathDB" id="FungiDB:CCM_03769"/>
<dbReference type="AlphaFoldDB" id="G3JGH9"/>
<dbReference type="InParanoid" id="G3JGH9"/>
<dbReference type="Proteomes" id="UP000001610">
    <property type="component" value="Unassembled WGS sequence"/>
</dbReference>
<protein>
    <submittedName>
        <fullName evidence="1">Uncharacterized protein</fullName>
    </submittedName>
</protein>
<keyword evidence="2" id="KW-1185">Reference proteome</keyword>
<dbReference type="HOGENOM" id="CLU_2831110_0_0_1"/>
<dbReference type="GeneID" id="18165792"/>